<dbReference type="EMBL" id="MVBM01000001">
    <property type="protein sequence ID" value="OOK82449.1"/>
    <property type="molecule type" value="Genomic_DNA"/>
</dbReference>
<protein>
    <submittedName>
        <fullName evidence="1">Uncharacterized protein</fullName>
    </submittedName>
</protein>
<dbReference type="AlphaFoldDB" id="A0A1V3XTD7"/>
<evidence type="ECO:0000313" key="3">
    <source>
        <dbReference type="Proteomes" id="UP000188532"/>
    </source>
</evidence>
<reference evidence="3 4" key="1">
    <citation type="submission" date="2017-02" db="EMBL/GenBank/DDBJ databases">
        <title>Complete genome sequences of Mycobacterium kansasii strains isolated from rhesus macaques.</title>
        <authorList>
            <person name="Panda A."/>
            <person name="Nagaraj S."/>
            <person name="Zhao X."/>
            <person name="Tettelin H."/>
            <person name="Detolla L.J."/>
        </authorList>
    </citation>
    <scope>NUCLEOTIDE SEQUENCE [LARGE SCALE GENOMIC DNA]</scope>
    <source>
        <strain evidence="2 3">11-3469</strain>
        <strain evidence="1 4">11-3813</strain>
    </source>
</reference>
<proteinExistence type="predicted"/>
<name>A0A1V3XTD7_MYCKA</name>
<evidence type="ECO:0000313" key="1">
    <source>
        <dbReference type="EMBL" id="OOK82449.1"/>
    </source>
</evidence>
<evidence type="ECO:0000313" key="2">
    <source>
        <dbReference type="EMBL" id="OOK84192.1"/>
    </source>
</evidence>
<gene>
    <name evidence="2" type="ORF">BZL29_1479</name>
    <name evidence="1" type="ORF">BZL30_0345</name>
</gene>
<dbReference type="Proteomes" id="UP000188532">
    <property type="component" value="Unassembled WGS sequence"/>
</dbReference>
<accession>A0A1V3XTD7</accession>
<organism evidence="1 4">
    <name type="scientific">Mycobacterium kansasii</name>
    <dbReference type="NCBI Taxonomy" id="1768"/>
    <lineage>
        <taxon>Bacteria</taxon>
        <taxon>Bacillati</taxon>
        <taxon>Actinomycetota</taxon>
        <taxon>Actinomycetes</taxon>
        <taxon>Mycobacteriales</taxon>
        <taxon>Mycobacteriaceae</taxon>
        <taxon>Mycobacterium</taxon>
    </lineage>
</organism>
<sequence>MIADVSDNQQQPLISAAEVIHDTENSSRCGSRCPRLVFA</sequence>
<comment type="caution">
    <text evidence="1">The sequence shown here is derived from an EMBL/GenBank/DDBJ whole genome shotgun (WGS) entry which is preliminary data.</text>
</comment>
<dbReference type="Proteomes" id="UP000189229">
    <property type="component" value="Unassembled WGS sequence"/>
</dbReference>
<evidence type="ECO:0000313" key="4">
    <source>
        <dbReference type="Proteomes" id="UP000189229"/>
    </source>
</evidence>
<dbReference type="EMBL" id="MVBN01000001">
    <property type="protein sequence ID" value="OOK84192.1"/>
    <property type="molecule type" value="Genomic_DNA"/>
</dbReference>